<dbReference type="InterPro" id="IPR059106">
    <property type="entry name" value="WHD_MalT"/>
</dbReference>
<comment type="caution">
    <text evidence="5">The sequence shown here is derived from an EMBL/GenBank/DDBJ whole genome shotgun (WGS) entry which is preliminary data.</text>
</comment>
<dbReference type="Pfam" id="PF25873">
    <property type="entry name" value="WHD_MalT"/>
    <property type="match status" value="1"/>
</dbReference>
<evidence type="ECO:0000313" key="5">
    <source>
        <dbReference type="EMBL" id="CAG9181777.1"/>
    </source>
</evidence>
<dbReference type="Proteomes" id="UP000701702">
    <property type="component" value="Unassembled WGS sequence"/>
</dbReference>
<accession>A0ABM8XNH2</accession>
<dbReference type="InterPro" id="IPR000792">
    <property type="entry name" value="Tscrpt_reg_LuxR_C"/>
</dbReference>
<evidence type="ECO:0000256" key="1">
    <source>
        <dbReference type="ARBA" id="ARBA00023015"/>
    </source>
</evidence>
<gene>
    <name evidence="5" type="primary">malT_4</name>
    <name evidence="5" type="ORF">LMG23994_04750</name>
</gene>
<name>A0ABM8XNH2_9BURK</name>
<dbReference type="Gene3D" id="3.40.50.300">
    <property type="entry name" value="P-loop containing nucleotide triphosphate hydrolases"/>
    <property type="match status" value="1"/>
</dbReference>
<dbReference type="Pfam" id="PF00196">
    <property type="entry name" value="GerE"/>
    <property type="match status" value="1"/>
</dbReference>
<sequence length="913" mass="99750">MLRQALRCHAKLAARLPLRIMHTEDRDDDNPANAWMWFGKLAPPHTQLETVPRDALLADMRAHATCALALLVSAPGFGKTTLLSQWRRCLLQASDGTCVAWLSLDEADAEVNRFLAYMLLALEEAGLDIDGLSPLARSQRLDEQPQRTVAALLQALARHGRPVTLILDDYHRAECAAVDEALLTLLERGGRWLRLVVSSRNRPSWPLAALRARGLVHELDAASLTLSMAEASQIFGAALEGPALATLHAKTEGWAVALQLARLWLARGSGSAFGLPSFSGRVSEVAEYLAEQIVDNLPADCREFLLETSLLERFNADLADVARGRDDSARMLARLSQFDALLVPLDPGRSWFRYHLLLADFLRARLPAARAREIHRAAAGWLARNDDLVQAVSHALAGDDTALALRLVVDAGGWELVLRKGIRYTENLLSQFDELATRAEPELTLMHAYLQAKLGKEALALELLRLAQVAVQDTPALKRDYGAIEAMVHVYFDIFDDYERWPVSGNAAQQRIPDDPLAQGMQLCARAVGSLAWGRMDDVMQAVRAARVQMQVIASPLGENYCLMHEALALAMTGEMACSRQLLSDALRQAEANFGTDSSLKGIVGCFWAQHLYWLGEWKETPPWIRDGNATLERTDGWLDVFASHAEVAWRTALRLEGLQPALSVLDDAARTGRERHLDRLVHLVQAWRVDLLSQCGLAAQALQEARAADLESAAAHSPVPGLGWRRLEAVTLALARLSLANGASAAAQARLEAAAGVFEQAGLMLPAWRFRLLALVARRKAQDGNVAPALVEAAMAPVVRFGLSGLLLETGPAILPILPDVNSEAGQSLGAAVSQLRGWQAHPVRRRAQFSAKEMQVLALLASGQSNKAIARGLDVSENTVKFHLKQIFQKFGVDNRAAAVSQAMQQGLLSP</sequence>
<keyword evidence="2" id="KW-0238">DNA-binding</keyword>
<reference evidence="5 6" key="1">
    <citation type="submission" date="2021-08" db="EMBL/GenBank/DDBJ databases">
        <authorList>
            <person name="Peeters C."/>
        </authorList>
    </citation>
    <scope>NUCLEOTIDE SEQUENCE [LARGE SCALE GENOMIC DNA]</scope>
    <source>
        <strain evidence="5 6">LMG 23994</strain>
    </source>
</reference>
<dbReference type="SUPFAM" id="SSF46894">
    <property type="entry name" value="C-terminal effector domain of the bipartite response regulators"/>
    <property type="match status" value="1"/>
</dbReference>
<dbReference type="CDD" id="cd06170">
    <property type="entry name" value="LuxR_C_like"/>
    <property type="match status" value="1"/>
</dbReference>
<dbReference type="PANTHER" id="PTHR44688:SF16">
    <property type="entry name" value="DNA-BINDING TRANSCRIPTIONAL ACTIVATOR DEVR_DOSR"/>
    <property type="match status" value="1"/>
</dbReference>
<dbReference type="PRINTS" id="PR00038">
    <property type="entry name" value="HTHLUXR"/>
</dbReference>
<dbReference type="SUPFAM" id="SSF52540">
    <property type="entry name" value="P-loop containing nucleoside triphosphate hydrolases"/>
    <property type="match status" value="1"/>
</dbReference>
<evidence type="ECO:0000259" key="4">
    <source>
        <dbReference type="PROSITE" id="PS50043"/>
    </source>
</evidence>
<organism evidence="5 6">
    <name type="scientific">Cupriavidus pinatubonensis</name>
    <dbReference type="NCBI Taxonomy" id="248026"/>
    <lineage>
        <taxon>Bacteria</taxon>
        <taxon>Pseudomonadati</taxon>
        <taxon>Pseudomonadota</taxon>
        <taxon>Betaproteobacteria</taxon>
        <taxon>Burkholderiales</taxon>
        <taxon>Burkholderiaceae</taxon>
        <taxon>Cupriavidus</taxon>
    </lineage>
</organism>
<dbReference type="InterPro" id="IPR027417">
    <property type="entry name" value="P-loop_NTPase"/>
</dbReference>
<dbReference type="PROSITE" id="PS50043">
    <property type="entry name" value="HTH_LUXR_2"/>
    <property type="match status" value="1"/>
</dbReference>
<dbReference type="Gene3D" id="1.10.10.10">
    <property type="entry name" value="Winged helix-like DNA-binding domain superfamily/Winged helix DNA-binding domain"/>
    <property type="match status" value="1"/>
</dbReference>
<evidence type="ECO:0000313" key="6">
    <source>
        <dbReference type="Proteomes" id="UP000701702"/>
    </source>
</evidence>
<dbReference type="EMBL" id="CAJZAF010000030">
    <property type="protein sequence ID" value="CAG9181777.1"/>
    <property type="molecule type" value="Genomic_DNA"/>
</dbReference>
<protein>
    <submittedName>
        <fullName evidence="5">HTH-type transcriptional regulator MalT</fullName>
    </submittedName>
</protein>
<dbReference type="InterPro" id="IPR036388">
    <property type="entry name" value="WH-like_DNA-bd_sf"/>
</dbReference>
<dbReference type="InterPro" id="IPR016032">
    <property type="entry name" value="Sig_transdc_resp-reg_C-effctor"/>
</dbReference>
<keyword evidence="3" id="KW-0804">Transcription</keyword>
<proteinExistence type="predicted"/>
<keyword evidence="1" id="KW-0805">Transcription regulation</keyword>
<evidence type="ECO:0000256" key="2">
    <source>
        <dbReference type="ARBA" id="ARBA00023125"/>
    </source>
</evidence>
<dbReference type="PANTHER" id="PTHR44688">
    <property type="entry name" value="DNA-BINDING TRANSCRIPTIONAL ACTIVATOR DEVR_DOSR"/>
    <property type="match status" value="1"/>
</dbReference>
<feature type="domain" description="HTH luxR-type" evidence="4">
    <location>
        <begin position="844"/>
        <end position="909"/>
    </location>
</feature>
<evidence type="ECO:0000256" key="3">
    <source>
        <dbReference type="ARBA" id="ARBA00023163"/>
    </source>
</evidence>
<keyword evidence="6" id="KW-1185">Reference proteome</keyword>
<dbReference type="SMART" id="SM00421">
    <property type="entry name" value="HTH_LUXR"/>
    <property type="match status" value="1"/>
</dbReference>